<name>A0A1D7TX94_9HYPH</name>
<sequence>MRSFQRFAAGFGLSLVALTVATTIAEAQNRRGPLRITVQKRSYFDLGNVVPVGSMNNYASQHFAATPVYASTGEFYGEGTLPSRIGSGVNPFANSFSTPRF</sequence>
<dbReference type="Proteomes" id="UP000094969">
    <property type="component" value="Chromosome"/>
</dbReference>
<reference evidence="2 3" key="1">
    <citation type="journal article" date="2015" name="Antonie Van Leeuwenhoek">
        <title>Bosea vaviloviae sp. nov., a new species of slow-growing rhizobia isolated from nodules of the relict species Vavilovia formosa (Stev.) Fed.</title>
        <authorList>
            <person name="Safronova V.I."/>
            <person name="Kuznetsova I.G."/>
            <person name="Sazanova A.L."/>
            <person name="Kimeklis A.K."/>
            <person name="Belimov A.A."/>
            <person name="Andronov E.E."/>
            <person name="Pinaev A.G."/>
            <person name="Chizhevskaya E.P."/>
            <person name="Pukhaev A.R."/>
            <person name="Popov K.P."/>
            <person name="Willems A."/>
            <person name="Tikhonovich I.A."/>
        </authorList>
    </citation>
    <scope>NUCLEOTIDE SEQUENCE [LARGE SCALE GENOMIC DNA]</scope>
    <source>
        <strain evidence="2 3">Vaf18</strain>
    </source>
</reference>
<keyword evidence="3" id="KW-1185">Reference proteome</keyword>
<evidence type="ECO:0000256" key="1">
    <source>
        <dbReference type="SAM" id="SignalP"/>
    </source>
</evidence>
<evidence type="ECO:0000313" key="2">
    <source>
        <dbReference type="EMBL" id="AOO79727.1"/>
    </source>
</evidence>
<keyword evidence="1" id="KW-0732">Signal</keyword>
<gene>
    <name evidence="2" type="ORF">BHK69_03835</name>
</gene>
<feature type="chain" id="PRO_5009099766" evidence="1">
    <location>
        <begin position="28"/>
        <end position="101"/>
    </location>
</feature>
<protein>
    <submittedName>
        <fullName evidence="2">Uncharacterized protein</fullName>
    </submittedName>
</protein>
<proteinExistence type="predicted"/>
<dbReference type="RefSeq" id="WP_069688949.1">
    <property type="nucleotide sequence ID" value="NZ_CP017147.1"/>
</dbReference>
<evidence type="ECO:0000313" key="3">
    <source>
        <dbReference type="Proteomes" id="UP000094969"/>
    </source>
</evidence>
<organism evidence="2 3">
    <name type="scientific">Bosea vaviloviae</name>
    <dbReference type="NCBI Taxonomy" id="1526658"/>
    <lineage>
        <taxon>Bacteria</taxon>
        <taxon>Pseudomonadati</taxon>
        <taxon>Pseudomonadota</taxon>
        <taxon>Alphaproteobacteria</taxon>
        <taxon>Hyphomicrobiales</taxon>
        <taxon>Boseaceae</taxon>
        <taxon>Bosea</taxon>
    </lineage>
</organism>
<dbReference type="AlphaFoldDB" id="A0A1D7TX94"/>
<accession>A0A1D7TX94</accession>
<dbReference type="STRING" id="1526658.BHK69_03835"/>
<dbReference type="OrthoDB" id="8019541at2"/>
<dbReference type="KEGG" id="bvv:BHK69_03835"/>
<feature type="signal peptide" evidence="1">
    <location>
        <begin position="1"/>
        <end position="27"/>
    </location>
</feature>
<dbReference type="EMBL" id="CP017147">
    <property type="protein sequence ID" value="AOO79727.1"/>
    <property type="molecule type" value="Genomic_DNA"/>
</dbReference>